<sequence length="291" mass="30980">MNDDSSRKDPQPDTVKPEDWAGEMGLKWLANLDAFEEMIAPIGDALLARADFQPGETVIDLGCGGGATTLAIAQKIAPSGRVRGVDISPDLVAAARQRATQAGATNMEFTCADAATVNLPDSPYDRLFSRFGSMFFEDPFAAFQNLHGLLRKGGRVDLAVWGPPRDNLWMMEMMGVVRNHVEVPPAVPRAPGPFAFEDLEYLGEILSRGGFSDVDVAAYESLQPVGGVGATPEQAADFASAAMATGRLLRDQGEAVVAAAHKDLVSLFATHHVPGKGVMMQGKVWLVSAIA</sequence>
<dbReference type="InterPro" id="IPR029063">
    <property type="entry name" value="SAM-dependent_MTases_sf"/>
</dbReference>
<evidence type="ECO:0000256" key="1">
    <source>
        <dbReference type="ARBA" id="ARBA00022603"/>
    </source>
</evidence>
<dbReference type="Pfam" id="PF13649">
    <property type="entry name" value="Methyltransf_25"/>
    <property type="match status" value="1"/>
</dbReference>
<dbReference type="PANTHER" id="PTHR43861:SF1">
    <property type="entry name" value="TRANS-ACONITATE 2-METHYLTRANSFERASE"/>
    <property type="match status" value="1"/>
</dbReference>
<dbReference type="GO" id="GO:0032259">
    <property type="term" value="P:methylation"/>
    <property type="evidence" value="ECO:0007669"/>
    <property type="project" value="UniProtKB-KW"/>
</dbReference>
<protein>
    <submittedName>
        <fullName evidence="4">Class I SAM-dependent methyltransferase</fullName>
    </submittedName>
</protein>
<feature type="domain" description="Methyltransferase" evidence="3">
    <location>
        <begin position="58"/>
        <end position="154"/>
    </location>
</feature>
<evidence type="ECO:0000259" key="3">
    <source>
        <dbReference type="Pfam" id="PF13649"/>
    </source>
</evidence>
<dbReference type="EMBL" id="JABWMH010000004">
    <property type="protein sequence ID" value="NVD28767.1"/>
    <property type="molecule type" value="Genomic_DNA"/>
</dbReference>
<dbReference type="CDD" id="cd02440">
    <property type="entry name" value="AdoMet_MTases"/>
    <property type="match status" value="1"/>
</dbReference>
<organism evidence="4 5">
    <name type="scientific">Parasphingorhabdus flavimaris</name>
    <dbReference type="NCBI Taxonomy" id="266812"/>
    <lineage>
        <taxon>Bacteria</taxon>
        <taxon>Pseudomonadati</taxon>
        <taxon>Pseudomonadota</taxon>
        <taxon>Alphaproteobacteria</taxon>
        <taxon>Sphingomonadales</taxon>
        <taxon>Sphingomonadaceae</taxon>
        <taxon>Parasphingorhabdus</taxon>
    </lineage>
</organism>
<dbReference type="SUPFAM" id="SSF53335">
    <property type="entry name" value="S-adenosyl-L-methionine-dependent methyltransferases"/>
    <property type="match status" value="1"/>
</dbReference>
<dbReference type="InterPro" id="IPR041698">
    <property type="entry name" value="Methyltransf_25"/>
</dbReference>
<dbReference type="PANTHER" id="PTHR43861">
    <property type="entry name" value="TRANS-ACONITATE 2-METHYLTRANSFERASE-RELATED"/>
    <property type="match status" value="1"/>
</dbReference>
<gene>
    <name evidence="4" type="ORF">HUO14_12775</name>
</gene>
<evidence type="ECO:0000313" key="5">
    <source>
        <dbReference type="Proteomes" id="UP000652427"/>
    </source>
</evidence>
<comment type="caution">
    <text evidence="4">The sequence shown here is derived from an EMBL/GenBank/DDBJ whole genome shotgun (WGS) entry which is preliminary data.</text>
</comment>
<keyword evidence="2" id="KW-0808">Transferase</keyword>
<name>A0ABX2N538_9SPHN</name>
<dbReference type="RefSeq" id="WP_176280235.1">
    <property type="nucleotide sequence ID" value="NZ_JABWMH010000004.1"/>
</dbReference>
<accession>A0ABX2N538</accession>
<reference evidence="4 5" key="1">
    <citation type="submission" date="2020-06" db="EMBL/GenBank/DDBJ databases">
        <authorList>
            <person name="Kim S.-J."/>
            <person name="Park S.-J."/>
        </authorList>
    </citation>
    <scope>NUCLEOTIDE SEQUENCE [LARGE SCALE GENOMIC DNA]</scope>
    <source>
        <strain evidence="4 5">SW-151</strain>
    </source>
</reference>
<proteinExistence type="predicted"/>
<evidence type="ECO:0000256" key="2">
    <source>
        <dbReference type="ARBA" id="ARBA00022679"/>
    </source>
</evidence>
<keyword evidence="5" id="KW-1185">Reference proteome</keyword>
<dbReference type="GO" id="GO:0008168">
    <property type="term" value="F:methyltransferase activity"/>
    <property type="evidence" value="ECO:0007669"/>
    <property type="project" value="UniProtKB-KW"/>
</dbReference>
<dbReference type="Gene3D" id="3.40.50.150">
    <property type="entry name" value="Vaccinia Virus protein VP39"/>
    <property type="match status" value="1"/>
</dbReference>
<dbReference type="Proteomes" id="UP000652427">
    <property type="component" value="Unassembled WGS sequence"/>
</dbReference>
<evidence type="ECO:0000313" key="4">
    <source>
        <dbReference type="EMBL" id="NVD28767.1"/>
    </source>
</evidence>
<keyword evidence="1 4" id="KW-0489">Methyltransferase</keyword>